<protein>
    <recommendedName>
        <fullName evidence="2">DUF192 domain-containing protein</fullName>
    </recommendedName>
</protein>
<sequence length="155" mass="16368">MAMRRAILAAGFAAAAVVVGAAYYAVAGNGLSTATLETATGSHAIKVELAQTPETRATGLMNRESMPADQGMLFEFDETRPVAMWMKNTLIPLDMLFIDSDGVVKRVKTNAQPLSLETIPSGAPVKYVLELNGGAAARFGVAAGDRLRHPIIPQP</sequence>
<evidence type="ECO:0000313" key="1">
    <source>
        <dbReference type="EMBL" id="BAT26955.1"/>
    </source>
</evidence>
<name>A0A0P0YZF2_9HYPH</name>
<evidence type="ECO:0008006" key="2">
    <source>
        <dbReference type="Google" id="ProtNLM"/>
    </source>
</evidence>
<dbReference type="Pfam" id="PF02643">
    <property type="entry name" value="DUF192"/>
    <property type="match status" value="1"/>
</dbReference>
<dbReference type="AlphaFoldDB" id="A0A0P0YZF2"/>
<dbReference type="InterPro" id="IPR038695">
    <property type="entry name" value="Saro_0823-like_sf"/>
</dbReference>
<dbReference type="EMBL" id="LC066374">
    <property type="protein sequence ID" value="BAT26955.1"/>
    <property type="molecule type" value="Genomic_DNA"/>
</dbReference>
<proteinExistence type="predicted"/>
<accession>A0A0P0YZF2</accession>
<dbReference type="RefSeq" id="WP_024350549.1">
    <property type="nucleotide sequence ID" value="NZ_BBWN01000016.1"/>
</dbReference>
<dbReference type="PANTHER" id="PTHR37953:SF1">
    <property type="entry name" value="UPF0127 PROTEIN MJ1496"/>
    <property type="match status" value="1"/>
</dbReference>
<dbReference type="PANTHER" id="PTHR37953">
    <property type="entry name" value="UPF0127 PROTEIN MJ1496"/>
    <property type="match status" value="1"/>
</dbReference>
<dbReference type="Gene3D" id="2.60.120.1140">
    <property type="entry name" value="Protein of unknown function DUF192"/>
    <property type="match status" value="1"/>
</dbReference>
<dbReference type="InterPro" id="IPR003795">
    <property type="entry name" value="DUF192"/>
</dbReference>
<reference evidence="1" key="1">
    <citation type="journal article" date="2015" name="Proc. Natl. Acad. Sci. U.S.A.">
        <title>Bacterial clade with the ribosomal RNA operon on a small plasmid rather than the chromosome.</title>
        <authorList>
            <person name="Anda M."/>
            <person name="Ohtsubo Y."/>
            <person name="Okubo T."/>
            <person name="Sugawara M."/>
            <person name="Nagata Y."/>
            <person name="Tsuda M."/>
            <person name="Minamisawa K."/>
            <person name="Mitsui H."/>
        </authorList>
    </citation>
    <scope>NUCLEOTIDE SEQUENCE</scope>
    <source>
        <strain evidence="1">DSM 14790</strain>
    </source>
</reference>
<organism evidence="1">
    <name type="scientific">Aurantimonas coralicida</name>
    <dbReference type="NCBI Taxonomy" id="182270"/>
    <lineage>
        <taxon>Bacteria</taxon>
        <taxon>Pseudomonadati</taxon>
        <taxon>Pseudomonadota</taxon>
        <taxon>Alphaproteobacteria</taxon>
        <taxon>Hyphomicrobiales</taxon>
        <taxon>Aurantimonadaceae</taxon>
        <taxon>Aurantimonas</taxon>
    </lineage>
</organism>